<dbReference type="PANTHER" id="PTHR46060:SF1">
    <property type="entry name" value="MARINER MOS1 TRANSPOSASE-LIKE PROTEIN"/>
    <property type="match status" value="1"/>
</dbReference>
<organism evidence="1 2">
    <name type="scientific">Ladona fulva</name>
    <name type="common">Scarce chaser dragonfly</name>
    <name type="synonym">Libellula fulva</name>
    <dbReference type="NCBI Taxonomy" id="123851"/>
    <lineage>
        <taxon>Eukaryota</taxon>
        <taxon>Metazoa</taxon>
        <taxon>Ecdysozoa</taxon>
        <taxon>Arthropoda</taxon>
        <taxon>Hexapoda</taxon>
        <taxon>Insecta</taxon>
        <taxon>Pterygota</taxon>
        <taxon>Palaeoptera</taxon>
        <taxon>Odonata</taxon>
        <taxon>Epiprocta</taxon>
        <taxon>Anisoptera</taxon>
        <taxon>Libelluloidea</taxon>
        <taxon>Libellulidae</taxon>
        <taxon>Ladona</taxon>
    </lineage>
</organism>
<proteinExistence type="predicted"/>
<reference evidence="1" key="1">
    <citation type="submission" date="2013-04" db="EMBL/GenBank/DDBJ databases">
        <authorList>
            <person name="Qu J."/>
            <person name="Murali S.C."/>
            <person name="Bandaranaike D."/>
            <person name="Bellair M."/>
            <person name="Blankenburg K."/>
            <person name="Chao H."/>
            <person name="Dinh H."/>
            <person name="Doddapaneni H."/>
            <person name="Downs B."/>
            <person name="Dugan-Rocha S."/>
            <person name="Elkadiri S."/>
            <person name="Gnanaolivu R.D."/>
            <person name="Hernandez B."/>
            <person name="Javaid M."/>
            <person name="Jayaseelan J.C."/>
            <person name="Lee S."/>
            <person name="Li M."/>
            <person name="Ming W."/>
            <person name="Munidasa M."/>
            <person name="Muniz J."/>
            <person name="Nguyen L."/>
            <person name="Ongeri F."/>
            <person name="Osuji N."/>
            <person name="Pu L.-L."/>
            <person name="Puazo M."/>
            <person name="Qu C."/>
            <person name="Quiroz J."/>
            <person name="Raj R."/>
            <person name="Weissenberger G."/>
            <person name="Xin Y."/>
            <person name="Zou X."/>
            <person name="Han Y."/>
            <person name="Richards S."/>
            <person name="Worley K."/>
            <person name="Muzny D."/>
            <person name="Gibbs R."/>
        </authorList>
    </citation>
    <scope>NUCLEOTIDE SEQUENCE</scope>
    <source>
        <strain evidence="1">Sampled in the wild</strain>
    </source>
</reference>
<dbReference type="OrthoDB" id="6613513at2759"/>
<gene>
    <name evidence="1" type="ORF">J437_LFUL008791</name>
</gene>
<keyword evidence="2" id="KW-1185">Reference proteome</keyword>
<protein>
    <submittedName>
        <fullName evidence="1">Uncharacterized protein</fullName>
    </submittedName>
</protein>
<dbReference type="InterPro" id="IPR052709">
    <property type="entry name" value="Transposase-MT_Hybrid"/>
</dbReference>
<dbReference type="Proteomes" id="UP000792457">
    <property type="component" value="Unassembled WGS sequence"/>
</dbReference>
<accession>A0A8K0K8I4</accession>
<dbReference type="AlphaFoldDB" id="A0A8K0K8I4"/>
<name>A0A8K0K8I4_LADFU</name>
<evidence type="ECO:0000313" key="2">
    <source>
        <dbReference type="Proteomes" id="UP000792457"/>
    </source>
</evidence>
<evidence type="ECO:0000313" key="1">
    <source>
        <dbReference type="EMBL" id="KAG8229823.1"/>
    </source>
</evidence>
<reference evidence="1" key="2">
    <citation type="submission" date="2017-10" db="EMBL/GenBank/DDBJ databases">
        <title>Ladona fulva Genome sequencing and assembly.</title>
        <authorList>
            <person name="Murali S."/>
            <person name="Richards S."/>
            <person name="Bandaranaike D."/>
            <person name="Bellair M."/>
            <person name="Blankenburg K."/>
            <person name="Chao H."/>
            <person name="Dinh H."/>
            <person name="Doddapaneni H."/>
            <person name="Dugan-Rocha S."/>
            <person name="Elkadiri S."/>
            <person name="Gnanaolivu R."/>
            <person name="Hernandez B."/>
            <person name="Skinner E."/>
            <person name="Javaid M."/>
            <person name="Lee S."/>
            <person name="Li M."/>
            <person name="Ming W."/>
            <person name="Munidasa M."/>
            <person name="Muniz J."/>
            <person name="Nguyen L."/>
            <person name="Hughes D."/>
            <person name="Osuji N."/>
            <person name="Pu L.-L."/>
            <person name="Puazo M."/>
            <person name="Qu C."/>
            <person name="Quiroz J."/>
            <person name="Raj R."/>
            <person name="Weissenberger G."/>
            <person name="Xin Y."/>
            <person name="Zou X."/>
            <person name="Han Y."/>
            <person name="Worley K."/>
            <person name="Muzny D."/>
            <person name="Gibbs R."/>
        </authorList>
    </citation>
    <scope>NUCLEOTIDE SEQUENCE</scope>
    <source>
        <strain evidence="1">Sampled in the wild</strain>
    </source>
</reference>
<comment type="caution">
    <text evidence="1">The sequence shown here is derived from an EMBL/GenBank/DDBJ whole genome shotgun (WGS) entry which is preliminary data.</text>
</comment>
<dbReference type="EMBL" id="KZ308448">
    <property type="protein sequence ID" value="KAG8229823.1"/>
    <property type="molecule type" value="Genomic_DNA"/>
</dbReference>
<dbReference type="PANTHER" id="PTHR46060">
    <property type="entry name" value="MARINER MOS1 TRANSPOSASE-LIKE PROTEIN"/>
    <property type="match status" value="1"/>
</dbReference>
<sequence>MSDINFEQQCAISFCFRLGHSTTGTFANFSRPTGTVFCQGRRFFGGLRNFQKKGKLIEDEPRSGRPSSSRTNENVDIIQYLVRSDRRLTIRMIGLELNLIHTTAHQILTNELEMREICVKIAPKNLLQDQKNIRREKYLNFLESIENDPYLLECVIIY</sequence>